<proteinExistence type="predicted"/>
<accession>A0A6J7HK61</accession>
<evidence type="ECO:0000313" key="1">
    <source>
        <dbReference type="EMBL" id="CAB4919942.1"/>
    </source>
</evidence>
<reference evidence="1" key="1">
    <citation type="submission" date="2020-05" db="EMBL/GenBank/DDBJ databases">
        <authorList>
            <person name="Chiriac C."/>
            <person name="Salcher M."/>
            <person name="Ghai R."/>
            <person name="Kavagutti S V."/>
        </authorList>
    </citation>
    <scope>NUCLEOTIDE SEQUENCE</scope>
</reference>
<protein>
    <submittedName>
        <fullName evidence="1">Unannotated protein</fullName>
    </submittedName>
</protein>
<dbReference type="AlphaFoldDB" id="A0A6J7HK61"/>
<dbReference type="EMBL" id="CAFBMX010000002">
    <property type="protein sequence ID" value="CAB4919942.1"/>
    <property type="molecule type" value="Genomic_DNA"/>
</dbReference>
<sequence>MSTLVRSPRTLELRSGAALDALRALRMAAAAAAADARPAAVGRGRPA</sequence>
<organism evidence="1">
    <name type="scientific">freshwater metagenome</name>
    <dbReference type="NCBI Taxonomy" id="449393"/>
    <lineage>
        <taxon>unclassified sequences</taxon>
        <taxon>metagenomes</taxon>
        <taxon>ecological metagenomes</taxon>
    </lineage>
</organism>
<name>A0A6J7HK61_9ZZZZ</name>
<gene>
    <name evidence="1" type="ORF">UFOPK3674_00485</name>
</gene>